<evidence type="ECO:0000313" key="10">
    <source>
        <dbReference type="Proteomes" id="UP000534783"/>
    </source>
</evidence>
<dbReference type="SMART" id="SM00388">
    <property type="entry name" value="HisKA"/>
    <property type="match status" value="1"/>
</dbReference>
<dbReference type="Gene3D" id="3.30.450.40">
    <property type="match status" value="2"/>
</dbReference>
<dbReference type="PRINTS" id="PR00344">
    <property type="entry name" value="BCTRLSENSOR"/>
</dbReference>
<comment type="catalytic activity">
    <reaction evidence="1">
        <text>ATP + protein L-histidine = ADP + protein N-phospho-L-histidine.</text>
        <dbReference type="EC" id="2.7.13.3"/>
    </reaction>
</comment>
<keyword evidence="10" id="KW-1185">Reference proteome</keyword>
<evidence type="ECO:0000259" key="8">
    <source>
        <dbReference type="PROSITE" id="PS50109"/>
    </source>
</evidence>
<dbReference type="AlphaFoldDB" id="A0A7X6IAN6"/>
<protein>
    <recommendedName>
        <fullName evidence="2">histidine kinase</fullName>
        <ecNumber evidence="2">2.7.13.3</ecNumber>
    </recommendedName>
</protein>
<evidence type="ECO:0000256" key="7">
    <source>
        <dbReference type="SAM" id="Phobius"/>
    </source>
</evidence>
<dbReference type="InterPro" id="IPR003661">
    <property type="entry name" value="HisK_dim/P_dom"/>
</dbReference>
<feature type="domain" description="Histidine kinase" evidence="8">
    <location>
        <begin position="650"/>
        <end position="869"/>
    </location>
</feature>
<feature type="transmembrane region" description="Helical" evidence="7">
    <location>
        <begin position="230"/>
        <end position="251"/>
    </location>
</feature>
<sequence length="877" mass="100053">MNAYALSSFITFISVFFIGIGVFLHRPEERVNRQFVLFSTGIAVWAGGRVLYLTTPDEETALFWARVTIAGTVFIPSLFLHFVSAFLKIRNRWPILPSYAASLFLFVANLTPWMVQGVSIKHQSAYFVNPGPLYPLLLVLFSADLLAAFYLLQRRYRQTSGLEKNHIRLLFWSTLIGFAGGTTNFLPDFNMEIDSLSAYATYLIPLYVATLTYAIIRYRFLDIEIVIQKGVVYFLTLLITAIPFFLLTEFFQQVLPLHAANIASFLLFAVILLVFANIKPLTQQWVERSIFRERSRHYQSIHEFSRSVVQFLHLEDLTEKFFTTLVKTLHPTSISLFLSDGKENYRLHRTTGHEEGSVDVLILREHPLVKRLEQQNRILSLEELEWEEAALPLAQQMRDLRSILCIPLSFETRLIGICYLGQKENGQAYSQSELFMLQTLAANASVAFKNAQLFMEVSRYAEQFGAISQAINLSPDVDQIFDLLLREIQKYTPFDWASIAIYKEEGEVHFYRVKGREGNPLPENYTWPLTDLNLLSRLTLKQEPLLQADLFGEDVTESERKLARTGVRSYLILPLLVRGKLIGTLNLWSAKALERPAQALEFVVPLTYHLAPFLEVARLFEGMKRANEALRMKSIELEESQRRQTRFYSFITHELRTPLNSIIGYLSLILNGTYGPIESKQVFPMSRIKENANLLGQLINDLLDLARIESKEISLHLEEIELEQFVTKMAINLEPLFLEKGTELQVEIDYPGMLYCDSTRLRQIFQNLLSNAAKFTENGFVRISATEIPERNGVLIQISDSGIGISEDDLPHIFDPFWQGTSESQRTSKGSGLGLAIVKKSVEILKGEITVSSHPGQGTTFTLFLPRQYPGGQLKIA</sequence>
<dbReference type="EMBL" id="VTOW01000002">
    <property type="protein sequence ID" value="NKE70916.1"/>
    <property type="molecule type" value="Genomic_DNA"/>
</dbReference>
<dbReference type="RefSeq" id="WP_168059266.1">
    <property type="nucleotide sequence ID" value="NZ_VTOW01000002.1"/>
</dbReference>
<evidence type="ECO:0000256" key="5">
    <source>
        <dbReference type="ARBA" id="ARBA00022777"/>
    </source>
</evidence>
<evidence type="ECO:0000256" key="6">
    <source>
        <dbReference type="ARBA" id="ARBA00023012"/>
    </source>
</evidence>
<dbReference type="SMART" id="SM00387">
    <property type="entry name" value="HATPase_c"/>
    <property type="match status" value="1"/>
</dbReference>
<keyword evidence="6" id="KW-0902">Two-component regulatory system</keyword>
<dbReference type="FunFam" id="3.30.565.10:FF:000010">
    <property type="entry name" value="Sensor histidine kinase RcsC"/>
    <property type="match status" value="1"/>
</dbReference>
<dbReference type="InterPro" id="IPR029016">
    <property type="entry name" value="GAF-like_dom_sf"/>
</dbReference>
<dbReference type="PANTHER" id="PTHR43711:SF1">
    <property type="entry name" value="HISTIDINE KINASE 1"/>
    <property type="match status" value="1"/>
</dbReference>
<dbReference type="InterPro" id="IPR003018">
    <property type="entry name" value="GAF"/>
</dbReference>
<keyword evidence="7" id="KW-1133">Transmembrane helix</keyword>
<feature type="transmembrane region" description="Helical" evidence="7">
    <location>
        <begin position="61"/>
        <end position="83"/>
    </location>
</feature>
<dbReference type="SMART" id="SM00065">
    <property type="entry name" value="GAF"/>
    <property type="match status" value="2"/>
</dbReference>
<dbReference type="InterPro" id="IPR036890">
    <property type="entry name" value="HATPase_C_sf"/>
</dbReference>
<dbReference type="SUPFAM" id="SSF55781">
    <property type="entry name" value="GAF domain-like"/>
    <property type="match status" value="2"/>
</dbReference>
<dbReference type="InterPro" id="IPR036097">
    <property type="entry name" value="HisK_dim/P_sf"/>
</dbReference>
<name>A0A7X6IAN6_9BACT</name>
<dbReference type="SUPFAM" id="SSF47384">
    <property type="entry name" value="Homodimeric domain of signal transducing histidine kinase"/>
    <property type="match status" value="1"/>
</dbReference>
<dbReference type="InterPro" id="IPR031621">
    <property type="entry name" value="HisKA_7TM"/>
</dbReference>
<accession>A0A7X6IAN6</accession>
<keyword evidence="4" id="KW-0808">Transferase</keyword>
<dbReference type="Proteomes" id="UP000534783">
    <property type="component" value="Unassembled WGS sequence"/>
</dbReference>
<evidence type="ECO:0000256" key="1">
    <source>
        <dbReference type="ARBA" id="ARBA00000085"/>
    </source>
</evidence>
<keyword evidence="3" id="KW-0597">Phosphoprotein</keyword>
<evidence type="ECO:0000256" key="3">
    <source>
        <dbReference type="ARBA" id="ARBA00022553"/>
    </source>
</evidence>
<dbReference type="Gene3D" id="3.30.565.10">
    <property type="entry name" value="Histidine kinase-like ATPase, C-terminal domain"/>
    <property type="match status" value="1"/>
</dbReference>
<dbReference type="SUPFAM" id="SSF55874">
    <property type="entry name" value="ATPase domain of HSP90 chaperone/DNA topoisomerase II/histidine kinase"/>
    <property type="match status" value="1"/>
</dbReference>
<dbReference type="EC" id="2.7.13.3" evidence="2"/>
<feature type="transmembrane region" description="Helical" evidence="7">
    <location>
        <begin position="169"/>
        <end position="187"/>
    </location>
</feature>
<dbReference type="Pfam" id="PF16927">
    <property type="entry name" value="HisKA_7TM"/>
    <property type="match status" value="1"/>
</dbReference>
<dbReference type="InterPro" id="IPR050736">
    <property type="entry name" value="Sensor_HK_Regulatory"/>
</dbReference>
<dbReference type="CDD" id="cd16922">
    <property type="entry name" value="HATPase_EvgS-ArcB-TorS-like"/>
    <property type="match status" value="1"/>
</dbReference>
<organism evidence="9 10">
    <name type="scientific">Candidatus Manganitrophus noduliformans</name>
    <dbReference type="NCBI Taxonomy" id="2606439"/>
    <lineage>
        <taxon>Bacteria</taxon>
        <taxon>Pseudomonadati</taxon>
        <taxon>Nitrospirota</taxon>
        <taxon>Nitrospiria</taxon>
        <taxon>Candidatus Troglogloeales</taxon>
        <taxon>Candidatus Manganitrophaceae</taxon>
        <taxon>Candidatus Manganitrophus</taxon>
    </lineage>
</organism>
<keyword evidence="5" id="KW-0418">Kinase</keyword>
<feature type="transmembrane region" description="Helical" evidence="7">
    <location>
        <begin position="6"/>
        <end position="24"/>
    </location>
</feature>
<keyword evidence="7" id="KW-0812">Transmembrane</keyword>
<evidence type="ECO:0000313" key="9">
    <source>
        <dbReference type="EMBL" id="NKE70916.1"/>
    </source>
</evidence>
<dbReference type="CDD" id="cd00082">
    <property type="entry name" value="HisKA"/>
    <property type="match status" value="1"/>
</dbReference>
<dbReference type="PROSITE" id="PS50109">
    <property type="entry name" value="HIS_KIN"/>
    <property type="match status" value="1"/>
</dbReference>
<gene>
    <name evidence="9" type="ORF">MNODULE_09210</name>
</gene>
<dbReference type="GO" id="GO:0000155">
    <property type="term" value="F:phosphorelay sensor kinase activity"/>
    <property type="evidence" value="ECO:0007669"/>
    <property type="project" value="InterPro"/>
</dbReference>
<proteinExistence type="predicted"/>
<dbReference type="Pfam" id="PF02518">
    <property type="entry name" value="HATPase_c"/>
    <property type="match status" value="1"/>
</dbReference>
<dbReference type="Pfam" id="PF01590">
    <property type="entry name" value="GAF"/>
    <property type="match status" value="2"/>
</dbReference>
<comment type="caution">
    <text evidence="9">The sequence shown here is derived from an EMBL/GenBank/DDBJ whole genome shotgun (WGS) entry which is preliminary data.</text>
</comment>
<reference evidence="9 10" key="1">
    <citation type="journal article" date="2020" name="Nature">
        <title>Bacterial chemolithoautotrophy via manganese oxidation.</title>
        <authorList>
            <person name="Yu H."/>
            <person name="Leadbetter J.R."/>
        </authorList>
    </citation>
    <scope>NUCLEOTIDE SEQUENCE [LARGE SCALE GENOMIC DNA]</scope>
    <source>
        <strain evidence="9 10">Mn-1</strain>
    </source>
</reference>
<dbReference type="Gene3D" id="1.10.287.130">
    <property type="match status" value="1"/>
</dbReference>
<evidence type="ECO:0000256" key="2">
    <source>
        <dbReference type="ARBA" id="ARBA00012438"/>
    </source>
</evidence>
<dbReference type="InterPro" id="IPR003594">
    <property type="entry name" value="HATPase_dom"/>
</dbReference>
<dbReference type="InterPro" id="IPR005467">
    <property type="entry name" value="His_kinase_dom"/>
</dbReference>
<dbReference type="InterPro" id="IPR004358">
    <property type="entry name" value="Sig_transdc_His_kin-like_C"/>
</dbReference>
<keyword evidence="7" id="KW-0472">Membrane</keyword>
<dbReference type="Pfam" id="PF00512">
    <property type="entry name" value="HisKA"/>
    <property type="match status" value="1"/>
</dbReference>
<evidence type="ECO:0000256" key="4">
    <source>
        <dbReference type="ARBA" id="ARBA00022679"/>
    </source>
</evidence>
<dbReference type="PANTHER" id="PTHR43711">
    <property type="entry name" value="TWO-COMPONENT HISTIDINE KINASE"/>
    <property type="match status" value="1"/>
</dbReference>
<feature type="transmembrane region" description="Helical" evidence="7">
    <location>
        <begin position="95"/>
        <end position="113"/>
    </location>
</feature>
<feature type="transmembrane region" description="Helical" evidence="7">
    <location>
        <begin position="257"/>
        <end position="278"/>
    </location>
</feature>
<feature type="transmembrane region" description="Helical" evidence="7">
    <location>
        <begin position="133"/>
        <end position="153"/>
    </location>
</feature>
<feature type="transmembrane region" description="Helical" evidence="7">
    <location>
        <begin position="199"/>
        <end position="218"/>
    </location>
</feature>
<feature type="transmembrane region" description="Helical" evidence="7">
    <location>
        <begin position="36"/>
        <end position="55"/>
    </location>
</feature>